<comment type="caution">
    <text evidence="4">The sequence shown here is derived from an EMBL/GenBank/DDBJ whole genome shotgun (WGS) entry which is preliminary data.</text>
</comment>
<keyword evidence="1 4" id="KW-0378">Hydrolase</keyword>
<dbReference type="InterPro" id="IPR013094">
    <property type="entry name" value="AB_hydrolase_3"/>
</dbReference>
<dbReference type="Pfam" id="PF07859">
    <property type="entry name" value="Abhydrolase_3"/>
    <property type="match status" value="1"/>
</dbReference>
<keyword evidence="5" id="KW-1185">Reference proteome</keyword>
<sequence>MKRILAFLSLVVLCCAEASAQTPQPLYPDGKFDGDNGLDSSVTADRDGVRFGVAVPDYFLFRPAPDKANGQCVVVLPGGGYGCVCYQREGIDVARWLNENGVTAVVLRYRMPNGHSEIPLTDVRRMFRTVRENAAEWGIDPCQVGVMGFSAGGHLAASALTLFEFSYARPDFGILIYPVITMQDGFSHGGSRDNLMGKDPSEDLIRRFSTERHIVAATEHTPATSPCFIALSSDDEVVPTRNSTMFYDSLCSKGVPAELHVYPTGRHGWIGDFVYWDEYHASLSRWLKQLRKKAAAADTACPKLSR</sequence>
<dbReference type="InterPro" id="IPR029058">
    <property type="entry name" value="AB_hydrolase_fold"/>
</dbReference>
<keyword evidence="2" id="KW-0732">Signal</keyword>
<dbReference type="SUPFAM" id="SSF53474">
    <property type="entry name" value="alpha/beta-Hydrolases"/>
    <property type="match status" value="1"/>
</dbReference>
<dbReference type="Proteomes" id="UP000636891">
    <property type="component" value="Unassembled WGS sequence"/>
</dbReference>
<dbReference type="PANTHER" id="PTHR48081:SF6">
    <property type="entry name" value="PEPTIDASE S9 PROLYL OLIGOPEPTIDASE CATALYTIC DOMAIN-CONTAINING PROTEIN"/>
    <property type="match status" value="1"/>
</dbReference>
<name>A0ABR7CN87_9BACT</name>
<feature type="signal peptide" evidence="2">
    <location>
        <begin position="1"/>
        <end position="20"/>
    </location>
</feature>
<dbReference type="RefSeq" id="WP_118656781.1">
    <property type="nucleotide sequence ID" value="NZ_JACOOK010000004.1"/>
</dbReference>
<dbReference type="PANTHER" id="PTHR48081">
    <property type="entry name" value="AB HYDROLASE SUPERFAMILY PROTEIN C4A8.06C"/>
    <property type="match status" value="1"/>
</dbReference>
<accession>A0ABR7CN87</accession>
<dbReference type="EMBL" id="JACOOK010000004">
    <property type="protein sequence ID" value="MBC5617131.1"/>
    <property type="molecule type" value="Genomic_DNA"/>
</dbReference>
<evidence type="ECO:0000256" key="1">
    <source>
        <dbReference type="ARBA" id="ARBA00022801"/>
    </source>
</evidence>
<proteinExistence type="predicted"/>
<reference evidence="4 5" key="1">
    <citation type="submission" date="2020-08" db="EMBL/GenBank/DDBJ databases">
        <title>Genome public.</title>
        <authorList>
            <person name="Liu C."/>
            <person name="Sun Q."/>
        </authorList>
    </citation>
    <scope>NUCLEOTIDE SEQUENCE [LARGE SCALE GENOMIC DNA]</scope>
    <source>
        <strain evidence="4 5">New-7</strain>
    </source>
</reference>
<feature type="domain" description="Alpha/beta hydrolase fold-3" evidence="3">
    <location>
        <begin position="96"/>
        <end position="270"/>
    </location>
</feature>
<feature type="chain" id="PRO_5045169319" evidence="2">
    <location>
        <begin position="21"/>
        <end position="306"/>
    </location>
</feature>
<protein>
    <submittedName>
        <fullName evidence="4">Alpha/beta hydrolase</fullName>
    </submittedName>
</protein>
<dbReference type="InterPro" id="IPR050300">
    <property type="entry name" value="GDXG_lipolytic_enzyme"/>
</dbReference>
<dbReference type="Gene3D" id="3.40.50.1820">
    <property type="entry name" value="alpha/beta hydrolase"/>
    <property type="match status" value="1"/>
</dbReference>
<evidence type="ECO:0000313" key="4">
    <source>
        <dbReference type="EMBL" id="MBC5617131.1"/>
    </source>
</evidence>
<evidence type="ECO:0000313" key="5">
    <source>
        <dbReference type="Proteomes" id="UP000636891"/>
    </source>
</evidence>
<evidence type="ECO:0000256" key="2">
    <source>
        <dbReference type="SAM" id="SignalP"/>
    </source>
</evidence>
<organism evidence="4 5">
    <name type="scientific">Alistipes hominis</name>
    <dbReference type="NCBI Taxonomy" id="2763015"/>
    <lineage>
        <taxon>Bacteria</taxon>
        <taxon>Pseudomonadati</taxon>
        <taxon>Bacteroidota</taxon>
        <taxon>Bacteroidia</taxon>
        <taxon>Bacteroidales</taxon>
        <taxon>Rikenellaceae</taxon>
        <taxon>Alistipes</taxon>
    </lineage>
</organism>
<evidence type="ECO:0000259" key="3">
    <source>
        <dbReference type="Pfam" id="PF07859"/>
    </source>
</evidence>
<dbReference type="GO" id="GO:0016787">
    <property type="term" value="F:hydrolase activity"/>
    <property type="evidence" value="ECO:0007669"/>
    <property type="project" value="UniProtKB-KW"/>
</dbReference>
<gene>
    <name evidence="4" type="ORF">H8S08_08900</name>
</gene>